<evidence type="ECO:0000313" key="4">
    <source>
        <dbReference type="EMBL" id="VDO89575.1"/>
    </source>
</evidence>
<sequence length="74" mass="8356">MNANIDAQDRDGKTALHNCILHGHYDLCRFLLENNANVNLKTNNGHSALVLSESVGNQKIQKLIKEFVNHSKTW</sequence>
<dbReference type="InterPro" id="IPR036770">
    <property type="entry name" value="Ankyrin_rpt-contain_sf"/>
</dbReference>
<gene>
    <name evidence="4" type="ORF">SMTD_LOCUS2788</name>
</gene>
<evidence type="ECO:0000313" key="5">
    <source>
        <dbReference type="Proteomes" id="UP000269396"/>
    </source>
</evidence>
<keyword evidence="1" id="KW-0677">Repeat</keyword>
<dbReference type="PROSITE" id="PS50088">
    <property type="entry name" value="ANK_REPEAT"/>
    <property type="match status" value="1"/>
</dbReference>
<keyword evidence="2 3" id="KW-0040">ANK repeat</keyword>
<dbReference type="PANTHER" id="PTHR24174:SF16">
    <property type="entry name" value="CASKIN-2"/>
    <property type="match status" value="1"/>
</dbReference>
<evidence type="ECO:0000256" key="1">
    <source>
        <dbReference type="ARBA" id="ARBA00022737"/>
    </source>
</evidence>
<dbReference type="SMART" id="SM00248">
    <property type="entry name" value="ANK"/>
    <property type="match status" value="1"/>
</dbReference>
<organism evidence="4 5">
    <name type="scientific">Schistosoma mattheei</name>
    <dbReference type="NCBI Taxonomy" id="31246"/>
    <lineage>
        <taxon>Eukaryota</taxon>
        <taxon>Metazoa</taxon>
        <taxon>Spiralia</taxon>
        <taxon>Lophotrochozoa</taxon>
        <taxon>Platyhelminthes</taxon>
        <taxon>Trematoda</taxon>
        <taxon>Digenea</taxon>
        <taxon>Strigeidida</taxon>
        <taxon>Schistosomatoidea</taxon>
        <taxon>Schistosomatidae</taxon>
        <taxon>Schistosoma</taxon>
    </lineage>
</organism>
<evidence type="ECO:0000256" key="2">
    <source>
        <dbReference type="ARBA" id="ARBA00023043"/>
    </source>
</evidence>
<dbReference type="EMBL" id="UZAL01004217">
    <property type="protein sequence ID" value="VDO89575.1"/>
    <property type="molecule type" value="Genomic_DNA"/>
</dbReference>
<protein>
    <submittedName>
        <fullName evidence="4">Uncharacterized protein</fullName>
    </submittedName>
</protein>
<dbReference type="SUPFAM" id="SSF48403">
    <property type="entry name" value="Ankyrin repeat"/>
    <property type="match status" value="1"/>
</dbReference>
<dbReference type="AlphaFoldDB" id="A0A3P8CZI4"/>
<dbReference type="Gene3D" id="1.25.40.20">
    <property type="entry name" value="Ankyrin repeat-containing domain"/>
    <property type="match status" value="1"/>
</dbReference>
<dbReference type="InterPro" id="IPR033635">
    <property type="entry name" value="ANKS1/Caskin"/>
</dbReference>
<reference evidence="4 5" key="1">
    <citation type="submission" date="2018-11" db="EMBL/GenBank/DDBJ databases">
        <authorList>
            <consortium name="Pathogen Informatics"/>
        </authorList>
    </citation>
    <scope>NUCLEOTIDE SEQUENCE [LARGE SCALE GENOMIC DNA]</scope>
    <source>
        <strain>Denwood</strain>
        <strain evidence="5">Zambia</strain>
    </source>
</reference>
<accession>A0A3P8CZI4</accession>
<dbReference type="Proteomes" id="UP000269396">
    <property type="component" value="Unassembled WGS sequence"/>
</dbReference>
<proteinExistence type="predicted"/>
<dbReference type="PROSITE" id="PS50297">
    <property type="entry name" value="ANK_REP_REGION"/>
    <property type="match status" value="1"/>
</dbReference>
<dbReference type="InterPro" id="IPR002110">
    <property type="entry name" value="Ankyrin_rpt"/>
</dbReference>
<dbReference type="PANTHER" id="PTHR24174">
    <property type="entry name" value="ANKYRIN REPEAT AND STERILE ALPHA MOTIF DOMAIN-CONTAINING PROTEIN 1"/>
    <property type="match status" value="1"/>
</dbReference>
<name>A0A3P8CZI4_9TREM</name>
<dbReference type="Pfam" id="PF12796">
    <property type="entry name" value="Ank_2"/>
    <property type="match status" value="1"/>
</dbReference>
<evidence type="ECO:0000256" key="3">
    <source>
        <dbReference type="PROSITE-ProRule" id="PRU00023"/>
    </source>
</evidence>
<keyword evidence="5" id="KW-1185">Reference proteome</keyword>
<feature type="repeat" description="ANK" evidence="3">
    <location>
        <begin position="11"/>
        <end position="43"/>
    </location>
</feature>